<evidence type="ECO:0000259" key="15">
    <source>
        <dbReference type="PROSITE" id="PS50835"/>
    </source>
</evidence>
<dbReference type="STRING" id="1676925.ENSPKIP00000003104"/>
<keyword evidence="11" id="KW-0325">Glycoprotein</keyword>
<dbReference type="Proteomes" id="UP000261540">
    <property type="component" value="Unplaced"/>
</dbReference>
<feature type="compositionally biased region" description="Polar residues" evidence="13">
    <location>
        <begin position="988"/>
        <end position="1026"/>
    </location>
</feature>
<dbReference type="PANTHER" id="PTHR12231">
    <property type="entry name" value="CTX-RELATED TYPE I TRANSMEMBRANE PROTEIN"/>
    <property type="match status" value="1"/>
</dbReference>
<protein>
    <submittedName>
        <fullName evidence="16">Matrix remodeling associated 5</fullName>
    </submittedName>
</protein>
<sequence length="2515" mass="277835">MGHPATAALALMVMLTMPHAGLLCPHPCACYQPTEVHCTFRSLLTVPSGLPSHVERINLGFNTINRLSESSFSGLRKLELLMIHGNNLHNIPSSTFRDLVSLQVLKMSYNKLRVITGHTLFGLSGLIRLHLDHNWIEFIQPDAFNGMTELRLVNLEGNRLQQLHPSTFATFSVLQHFHVSSLRHLYLSDNILSTLPHTMFRTMPQLESLFLHSNPWACDCRLRWFLEWTSHFPDVLKCKKEKSAPGGQLCSVCSSPRQLRGKEVLRLEDLNCTSPRIISLKKDVTSEDNHDVLSLEHFKAAFGNITLNLTDEHGHKVDLDCSISEPRESSKITWNPISSYRIGTNLSLFLDLECPMHRESYEKLWKLIAYYSEVPVHLQRELMLTREPKLSYRYRQDVEKNGYYYTGVSANMMSQPEWLMQSSVKLQLNRLQSTSRNVKLILSIDFSETLETEVIQRQRRNWVMIELKNTTTTALSALVGAVTEMDCTVQSSGDPVIQWMLPDGSKVTAPYNSADNRVSLSSTGKLLIKAVTHSDSGVYYCIAKVKEDLDVLAFRLSVEESSDPLPGDVAGSPVNRFVSESISLPCITTGTPDADLNWILPDRNIINFKLNSSKAAVYLNGTLFLPKSHLTDSGYYKCVAVNQYGRDSRATKVIVASRYTARPLRKFPMRPQSASGVSTKIKALVSDTEESSGDDGVQEKKFTGQMGKLPLRRGQQSSTRRLPLMNSGRLPHRRRKPIHKGFRVENGKSVIESRRKVNMPNKKIDPQQWADILAKIRNKIGTKMTTPSSIQASTAATTQQPQSSPSSNREPSKNHENSQSSSTDDANLLEERRYLVTTLQIPAHQTESFLDIDAPNSEDQTDSIYQISASKTNIDSDAVTTNIRLIQPTSGARESSLTVSDVNTEEEHNTGIIKTSMQYNSPLEENQSKAMETSSVFSAPSLLIISEHLLDISTTETSQTGGLSPTVDAHSGITSHNYAKVNDHLKTTTKPEVTASSSRTKLMRSGKTSQKIYSKSILHNPQNPWNSRRRFWGRRRPSRIQAPQKTPKPSLEFSTAGPKLLKTSHGGSVSLSTASTTIMSQFQSEILKVTMTPPLVAVTKELSVHEMSSSQAEITSTAYEGHAKPELKIIIRFNNKSEIQDSALSTHSPYVFTNAQNQSISKYDTSTAATLSSSPDYEAVLLTMPNTDITSIVPVTSNFLDENNLETATGGIMVSLSPHLPTQDFQMKANGLPENGLINIKHESQDSEETTGNNDSHIKGQIKPNIDNITQDGKESLPYFLIPTKTPVITGSSEQGFFLTDTTTVTAKLSTTLTWKHNHVTQTSKPVSTKSKEEGLLRTTDTNPSILTSNSATMTSTQAAATAVVTTAAVKVMDSSALRPSVNLSSSPHNRLKTEISHSSQGNRGTYVSIGHNGILSDINQKYSNYSDITNPAIISGPDADRKFIQTTPLFSNPTVTSVESKPYSAGNAKTTSSQLEIMLRETVTDAPATLSPLRESIPHSQQNLASKAGALIFPSIEAPLNVPQYHTPPSLVPSQGAQPRITTTNLHTVSVHAEMDATLPCDAAGEPKPFLMWTKVSSGAMIAQNSKIQRMEVKSNGTLVIRNIQLHDHGQYLCTAQNQHGVDRMLVTLMVLSQRPQILQPRHRDVVVYLGNSTSLDCQAKGIPSPNITWVLPDRTVLRTASSSKQHVSLLANGTLYIQSTAYPDRGIYKCIVSNAAGTDVLSARIHVTALPPIIQQPHHENLTLSEGQVVYIHCSAKGAPQPSIRWVTFDGSHVRPSQFVNGNLFVFPNGTLYIRNLSPKDSGRYECTASNMVGASRRGISLLVNKGISTAKITSSSPKRTEVTYGGHLYLDCVTVGNPSPRILWRIPSKKLVDAYYSFDHRITVFSNGTLAIKVVTEKDEGDYLCVARNKMGDDYVLLKVSVMMKPAKIEYKQLSSRKVSYGGALKVDCVASGLPNPEIKWGLPDGTLVNSLMQADDSGVRTRRYMVFDNGTLYFNDVGMKEEGDYICYAENQIGKDEMKIHIKVVADSPTIRNKSYAVIKVPYGDSISMVCHAKGEPAPSITWYSPTNHIIPSTSNKYEVHNDGTLVIQKTQRYDSGNYTCTAQNAAGHDKMVVRLEILVSLPTINGYKGVENTVSETAFKDQRKLLHCKAEGIPTPRVTWFFPENVVLPAPYHGSRMTIHHNGTLDIRSPKKTDSVQMICFARNEGGEARLVVQLDVKDVVQKPQLKSPQTEIVFLTRGTSMIVNCSVEGHPTPEITWILPSGPTLQSGIRFSRFFHKPDGSLHISNPTDLDAGKYRCVGKNSAGHIERTVILQLGKRPEISNKHSPVVSIISGENLQIHCLSSGNTLAKLSWTLPSGMVLTRPQQVDRYTVFQNGTLVVQQASVYDRGTYACKVANEFETSSLTVPVIVIAYPPRIISGPTPVTYARPGVAIQLNCMVIGIPRAEVSWEMPDKMQLTAGNQPKLIGNKYLQPQGSLIIQNPSRRDVGYYKCIAKNIIGSDTKTTYVHVF</sequence>
<keyword evidence="9" id="KW-0472">Membrane</keyword>
<dbReference type="SMART" id="SM00408">
    <property type="entry name" value="IGc2"/>
    <property type="match status" value="12"/>
</dbReference>
<dbReference type="SMART" id="SM00013">
    <property type="entry name" value="LRRNT"/>
    <property type="match status" value="1"/>
</dbReference>
<dbReference type="InterPro" id="IPR007110">
    <property type="entry name" value="Ig-like_dom"/>
</dbReference>
<dbReference type="Gene3D" id="3.80.10.10">
    <property type="entry name" value="Ribonuclease Inhibitor"/>
    <property type="match status" value="2"/>
</dbReference>
<evidence type="ECO:0000256" key="11">
    <source>
        <dbReference type="ARBA" id="ARBA00023180"/>
    </source>
</evidence>
<keyword evidence="4" id="KW-0433">Leucine-rich repeat</keyword>
<dbReference type="Pfam" id="PF13855">
    <property type="entry name" value="LRR_8"/>
    <property type="match status" value="1"/>
</dbReference>
<evidence type="ECO:0000256" key="14">
    <source>
        <dbReference type="SAM" id="SignalP"/>
    </source>
</evidence>
<evidence type="ECO:0000256" key="8">
    <source>
        <dbReference type="ARBA" id="ARBA00022989"/>
    </source>
</evidence>
<keyword evidence="10" id="KW-1015">Disulfide bond</keyword>
<feature type="domain" description="Ig-like" evidence="15">
    <location>
        <begin position="1929"/>
        <end position="2025"/>
    </location>
</feature>
<keyword evidence="6 14" id="KW-0732">Signal</keyword>
<feature type="region of interest" description="Disordered" evidence="13">
    <location>
        <begin position="984"/>
        <end position="1054"/>
    </location>
</feature>
<evidence type="ECO:0000256" key="1">
    <source>
        <dbReference type="ARBA" id="ARBA00004167"/>
    </source>
</evidence>
<feature type="domain" description="Ig-like" evidence="15">
    <location>
        <begin position="1733"/>
        <end position="1823"/>
    </location>
</feature>
<dbReference type="GeneTree" id="ENSGT00940000159942"/>
<dbReference type="InterPro" id="IPR003591">
    <property type="entry name" value="Leu-rich_rpt_typical-subtyp"/>
</dbReference>
<dbReference type="SUPFAM" id="SSF48726">
    <property type="entry name" value="Immunoglobulin"/>
    <property type="match status" value="12"/>
</dbReference>
<dbReference type="FunFam" id="2.60.40.10:FF:000537">
    <property type="entry name" value="immunoglobulin superfamily member 10"/>
    <property type="match status" value="1"/>
</dbReference>
<dbReference type="FunFam" id="2.60.40.10:FF:001402">
    <property type="entry name" value="Matrix remodeling associated 5"/>
    <property type="match status" value="1"/>
</dbReference>
<evidence type="ECO:0000256" key="6">
    <source>
        <dbReference type="ARBA" id="ARBA00022729"/>
    </source>
</evidence>
<dbReference type="InterPro" id="IPR001611">
    <property type="entry name" value="Leu-rich_rpt"/>
</dbReference>
<feature type="compositionally biased region" description="Basic residues" evidence="13">
    <location>
        <begin position="1027"/>
        <end position="1038"/>
    </location>
</feature>
<keyword evidence="7" id="KW-0677">Repeat</keyword>
<feature type="region of interest" description="Disordered" evidence="13">
    <location>
        <begin position="1380"/>
        <end position="1405"/>
    </location>
</feature>
<dbReference type="PANTHER" id="PTHR12231:SF261">
    <property type="entry name" value="IG-LIKE DOMAIN-CONTAINING PROTEIN"/>
    <property type="match status" value="1"/>
</dbReference>
<feature type="domain" description="Ig-like" evidence="15">
    <location>
        <begin position="1540"/>
        <end position="1629"/>
    </location>
</feature>
<evidence type="ECO:0000256" key="13">
    <source>
        <dbReference type="SAM" id="MobiDB-lite"/>
    </source>
</evidence>
<feature type="domain" description="Ig-like" evidence="15">
    <location>
        <begin position="2420"/>
        <end position="2515"/>
    </location>
</feature>
<evidence type="ECO:0000256" key="12">
    <source>
        <dbReference type="ARBA" id="ARBA00023319"/>
    </source>
</evidence>
<dbReference type="FunFam" id="2.60.40.10:FF:000621">
    <property type="entry name" value="Immunoglobulin superfamily member 10"/>
    <property type="match status" value="1"/>
</dbReference>
<keyword evidence="5" id="KW-0812">Transmembrane</keyword>
<feature type="region of interest" description="Disordered" evidence="13">
    <location>
        <begin position="687"/>
        <end position="733"/>
    </location>
</feature>
<dbReference type="InterPro" id="IPR036179">
    <property type="entry name" value="Ig-like_dom_sf"/>
</dbReference>
<dbReference type="Gene3D" id="2.60.40.10">
    <property type="entry name" value="Immunoglobulins"/>
    <property type="match status" value="12"/>
</dbReference>
<dbReference type="PROSITE" id="PS50835">
    <property type="entry name" value="IG_LIKE"/>
    <property type="match status" value="12"/>
</dbReference>
<reference evidence="16" key="2">
    <citation type="submission" date="2025-09" db="UniProtKB">
        <authorList>
            <consortium name="Ensembl"/>
        </authorList>
    </citation>
    <scope>IDENTIFICATION</scope>
</reference>
<feature type="domain" description="Ig-like" evidence="15">
    <location>
        <begin position="480"/>
        <end position="557"/>
    </location>
</feature>
<dbReference type="InterPro" id="IPR000372">
    <property type="entry name" value="LRRNT"/>
</dbReference>
<dbReference type="SMART" id="SM00369">
    <property type="entry name" value="LRR_TYP"/>
    <property type="match status" value="6"/>
</dbReference>
<dbReference type="SMART" id="SM00409">
    <property type="entry name" value="IG"/>
    <property type="match status" value="12"/>
</dbReference>
<feature type="domain" description="Ig-like" evidence="15">
    <location>
        <begin position="2033"/>
        <end position="2121"/>
    </location>
</feature>
<evidence type="ECO:0000313" key="17">
    <source>
        <dbReference type="Proteomes" id="UP000261540"/>
    </source>
</evidence>
<evidence type="ECO:0000256" key="9">
    <source>
        <dbReference type="ARBA" id="ARBA00023136"/>
    </source>
</evidence>
<evidence type="ECO:0000256" key="2">
    <source>
        <dbReference type="ARBA" id="ARBA00004613"/>
    </source>
</evidence>
<dbReference type="Pfam" id="PF07679">
    <property type="entry name" value="I-set"/>
    <property type="match status" value="8"/>
</dbReference>
<feature type="compositionally biased region" description="Low complexity" evidence="13">
    <location>
        <begin position="785"/>
        <end position="807"/>
    </location>
</feature>
<dbReference type="FunFam" id="2.60.40.10:FF:000076">
    <property type="entry name" value="Leucine-rich repeat and Ig domain-containing 4"/>
    <property type="match status" value="1"/>
</dbReference>
<keyword evidence="8" id="KW-1133">Transmembrane helix</keyword>
<dbReference type="InterPro" id="IPR032675">
    <property type="entry name" value="LRR_dom_sf"/>
</dbReference>
<dbReference type="FunFam" id="2.60.40.10:FF:001377">
    <property type="entry name" value="Matrix remodeling associated 5"/>
    <property type="match status" value="1"/>
</dbReference>
<feature type="domain" description="Ig-like" evidence="15">
    <location>
        <begin position="1833"/>
        <end position="1924"/>
    </location>
</feature>
<feature type="domain" description="Ig-like" evidence="15">
    <location>
        <begin position="1637"/>
        <end position="1730"/>
    </location>
</feature>
<proteinExistence type="predicted"/>
<feature type="chain" id="PRO_5017244086" evidence="14">
    <location>
        <begin position="21"/>
        <end position="2515"/>
    </location>
</feature>
<evidence type="ECO:0000313" key="16">
    <source>
        <dbReference type="Ensembl" id="ENSPKIP00000003104.1"/>
    </source>
</evidence>
<evidence type="ECO:0000256" key="4">
    <source>
        <dbReference type="ARBA" id="ARBA00022614"/>
    </source>
</evidence>
<dbReference type="Ensembl" id="ENSPKIT00000027063.1">
    <property type="protein sequence ID" value="ENSPKIP00000003104.1"/>
    <property type="gene ID" value="ENSPKIG00000020743.1"/>
</dbReference>
<dbReference type="CDD" id="cd00096">
    <property type="entry name" value="Ig"/>
    <property type="match status" value="3"/>
</dbReference>
<accession>A0A3B3QBF5</accession>
<comment type="subcellular location">
    <subcellularLocation>
        <location evidence="1">Membrane</location>
        <topology evidence="1">Single-pass membrane protein</topology>
    </subcellularLocation>
    <subcellularLocation>
        <location evidence="2">Secreted</location>
    </subcellularLocation>
</comment>
<evidence type="ECO:0000256" key="3">
    <source>
        <dbReference type="ARBA" id="ARBA00022525"/>
    </source>
</evidence>
<dbReference type="InterPro" id="IPR003598">
    <property type="entry name" value="Ig_sub2"/>
</dbReference>
<feature type="region of interest" description="Disordered" evidence="13">
    <location>
        <begin position="784"/>
        <end position="826"/>
    </location>
</feature>
<dbReference type="InterPro" id="IPR000483">
    <property type="entry name" value="Cys-rich_flank_reg_C"/>
</dbReference>
<dbReference type="InterPro" id="IPR013098">
    <property type="entry name" value="Ig_I-set"/>
</dbReference>
<feature type="domain" description="Ig-like" evidence="15">
    <location>
        <begin position="2127"/>
        <end position="2223"/>
    </location>
</feature>
<dbReference type="InterPro" id="IPR013783">
    <property type="entry name" value="Ig-like_fold"/>
</dbReference>
<evidence type="ECO:0000256" key="10">
    <source>
        <dbReference type="ARBA" id="ARBA00023157"/>
    </source>
</evidence>
<feature type="domain" description="Ig-like" evidence="15">
    <location>
        <begin position="2324"/>
        <end position="2410"/>
    </location>
</feature>
<feature type="region of interest" description="Disordered" evidence="13">
    <location>
        <begin position="1243"/>
        <end position="1264"/>
    </location>
</feature>
<dbReference type="PROSITE" id="PS51450">
    <property type="entry name" value="LRR"/>
    <property type="match status" value="1"/>
</dbReference>
<feature type="signal peptide" evidence="14">
    <location>
        <begin position="1"/>
        <end position="20"/>
    </location>
</feature>
<evidence type="ECO:0000256" key="5">
    <source>
        <dbReference type="ARBA" id="ARBA00022692"/>
    </source>
</evidence>
<dbReference type="InterPro" id="IPR051170">
    <property type="entry name" value="Neural/epithelial_adhesion"/>
</dbReference>
<evidence type="ECO:0000256" key="7">
    <source>
        <dbReference type="ARBA" id="ARBA00022737"/>
    </source>
</evidence>
<reference evidence="16" key="1">
    <citation type="submission" date="2025-08" db="UniProtKB">
        <authorList>
            <consortium name="Ensembl"/>
        </authorList>
    </citation>
    <scope>IDENTIFICATION</scope>
</reference>
<keyword evidence="12" id="KW-0393">Immunoglobulin domain</keyword>
<dbReference type="FunFam" id="2.60.40.10:FF:001306">
    <property type="entry name" value="Matrix remodeling associated 5"/>
    <property type="match status" value="1"/>
</dbReference>
<feature type="domain" description="Ig-like" evidence="15">
    <location>
        <begin position="2234"/>
        <end position="2319"/>
    </location>
</feature>
<name>A0A3B3QBF5_9TELE</name>
<organism evidence="16 17">
    <name type="scientific">Paramormyrops kingsleyae</name>
    <dbReference type="NCBI Taxonomy" id="1676925"/>
    <lineage>
        <taxon>Eukaryota</taxon>
        <taxon>Metazoa</taxon>
        <taxon>Chordata</taxon>
        <taxon>Craniata</taxon>
        <taxon>Vertebrata</taxon>
        <taxon>Euteleostomi</taxon>
        <taxon>Actinopterygii</taxon>
        <taxon>Neopterygii</taxon>
        <taxon>Teleostei</taxon>
        <taxon>Osteoglossocephala</taxon>
        <taxon>Osteoglossomorpha</taxon>
        <taxon>Osteoglossiformes</taxon>
        <taxon>Mormyridae</taxon>
        <taxon>Paramormyrops</taxon>
    </lineage>
</organism>
<dbReference type="InterPro" id="IPR003599">
    <property type="entry name" value="Ig_sub"/>
</dbReference>
<feature type="domain" description="Ig-like" evidence="15">
    <location>
        <begin position="564"/>
        <end position="656"/>
    </location>
</feature>
<dbReference type="Pfam" id="PF13927">
    <property type="entry name" value="Ig_3"/>
    <property type="match status" value="4"/>
</dbReference>
<dbReference type="SUPFAM" id="SSF52058">
    <property type="entry name" value="L domain-like"/>
    <property type="match status" value="1"/>
</dbReference>
<dbReference type="GO" id="GO:0005576">
    <property type="term" value="C:extracellular region"/>
    <property type="evidence" value="ECO:0007669"/>
    <property type="project" value="UniProtKB-SubCell"/>
</dbReference>
<dbReference type="FunFam" id="3.80.10.10:FF:000103">
    <property type="entry name" value="Immunoglobulin superfamily member 10"/>
    <property type="match status" value="1"/>
</dbReference>
<dbReference type="GO" id="GO:0016020">
    <property type="term" value="C:membrane"/>
    <property type="evidence" value="ECO:0007669"/>
    <property type="project" value="UniProtKB-SubCell"/>
</dbReference>
<keyword evidence="3" id="KW-0964">Secreted</keyword>
<keyword evidence="17" id="KW-1185">Reference proteome</keyword>
<dbReference type="SMART" id="SM00082">
    <property type="entry name" value="LRRCT"/>
    <property type="match status" value="1"/>
</dbReference>